<protein>
    <recommendedName>
        <fullName evidence="4">Coat protein</fullName>
    </recommendedName>
</protein>
<dbReference type="EMBL" id="JAGSIE010000005">
    <property type="protein sequence ID" value="MBR7552773.1"/>
    <property type="molecule type" value="Genomic_DNA"/>
</dbReference>
<feature type="region of interest" description="Disordered" evidence="1">
    <location>
        <begin position="106"/>
        <end position="125"/>
    </location>
</feature>
<dbReference type="RefSeq" id="WP_186279517.1">
    <property type="nucleotide sequence ID" value="NZ_JAGSIE010000005.1"/>
</dbReference>
<sequence length="125" mass="14892">MSGIILPKRVQEFRNFVREKPKLFEQLKKDGYDWQSLYNEWDQYGEAAILFQQDIESKAEGDEQKDSSQKIKWQDILHKLSEMDVDRIEKHVKQLSSTMEQIQRISDQVNQSKRQNKGSHMGPFF</sequence>
<evidence type="ECO:0000313" key="3">
    <source>
        <dbReference type="Proteomes" id="UP000675431"/>
    </source>
</evidence>
<evidence type="ECO:0008006" key="4">
    <source>
        <dbReference type="Google" id="ProtNLM"/>
    </source>
</evidence>
<keyword evidence="3" id="KW-1185">Reference proteome</keyword>
<accession>A0A941HRV6</accession>
<dbReference type="InterPro" id="IPR025953">
    <property type="entry name" value="YlbD_coat"/>
</dbReference>
<dbReference type="Pfam" id="PF14071">
    <property type="entry name" value="YlbD_coat"/>
    <property type="match status" value="1"/>
</dbReference>
<gene>
    <name evidence="2" type="ORF">KC820_01280</name>
</gene>
<proteinExistence type="predicted"/>
<dbReference type="AlphaFoldDB" id="A0A941HRV6"/>
<evidence type="ECO:0000256" key="1">
    <source>
        <dbReference type="SAM" id="MobiDB-lite"/>
    </source>
</evidence>
<comment type="caution">
    <text evidence="2">The sequence shown here is derived from an EMBL/GenBank/DDBJ whole genome shotgun (WGS) entry which is preliminary data.</text>
</comment>
<organism evidence="2 3">
    <name type="scientific">Allobacillus saliphilus</name>
    <dbReference type="NCBI Taxonomy" id="2912308"/>
    <lineage>
        <taxon>Bacteria</taxon>
        <taxon>Bacillati</taxon>
        <taxon>Bacillota</taxon>
        <taxon>Bacilli</taxon>
        <taxon>Bacillales</taxon>
        <taxon>Bacillaceae</taxon>
        <taxon>Allobacillus</taxon>
    </lineage>
</organism>
<dbReference type="Proteomes" id="UP000675431">
    <property type="component" value="Unassembled WGS sequence"/>
</dbReference>
<reference evidence="2 3" key="1">
    <citation type="submission" date="2021-04" db="EMBL/GenBank/DDBJ databases">
        <title>Allobacillus sp. nov. SKP8-2 isolated from shrimp paste.</title>
        <authorList>
            <person name="Tanasupawat S."/>
            <person name="Yiamsombat S."/>
            <person name="Kanchanasin P."/>
            <person name="Kuncharoen N."/>
        </authorList>
    </citation>
    <scope>NUCLEOTIDE SEQUENCE [LARGE SCALE GENOMIC DNA]</scope>
    <source>
        <strain evidence="2 3">SKP8-2</strain>
    </source>
</reference>
<name>A0A941HRV6_9BACI</name>
<evidence type="ECO:0000313" key="2">
    <source>
        <dbReference type="EMBL" id="MBR7552773.1"/>
    </source>
</evidence>